<gene>
    <name evidence="1" type="ORF">L3Q82_025300</name>
</gene>
<evidence type="ECO:0000313" key="1">
    <source>
        <dbReference type="EMBL" id="KAI3370543.1"/>
    </source>
</evidence>
<reference evidence="1" key="1">
    <citation type="submission" date="2022-04" db="EMBL/GenBank/DDBJ databases">
        <title>Jade perch genome.</title>
        <authorList>
            <person name="Chao B."/>
        </authorList>
    </citation>
    <scope>NUCLEOTIDE SEQUENCE</scope>
    <source>
        <strain evidence="1">CB-2022</strain>
    </source>
</reference>
<dbReference type="Proteomes" id="UP000831701">
    <property type="component" value="Chromosome 7"/>
</dbReference>
<proteinExistence type="predicted"/>
<protein>
    <submittedName>
        <fullName evidence="1">Uncharacterized protein</fullName>
    </submittedName>
</protein>
<dbReference type="EMBL" id="CM041537">
    <property type="protein sequence ID" value="KAI3370543.1"/>
    <property type="molecule type" value="Genomic_DNA"/>
</dbReference>
<comment type="caution">
    <text evidence="1">The sequence shown here is derived from an EMBL/GenBank/DDBJ whole genome shotgun (WGS) entry which is preliminary data.</text>
</comment>
<keyword evidence="2" id="KW-1185">Reference proteome</keyword>
<sequence>NTVTVMMPRLIVALMMAALSTEVYTTSSLKSTRYSEDQNPTVMIASVGQSIVMSCGTEQDITAASEKQWCRSDNADFCQPDTIMDAEKETKGDFKILESPSSFSLEKHQLTHSDTGFYRLTLIFQNETKRKKGRRKMAVQPSEWLRLHVVAQPQGQRLRESCFGLFTRRTPLSAVDIYASTYANSVARYYSHHRHQAPDKQADKQGGDKDSSSNSDDEHSNKWPTAQHQRHASQEEERTSKLVSLEEEVGRPPEADDECQASQKQDLQGRQSEKKQEDSALL</sequence>
<organism evidence="1 2">
    <name type="scientific">Scortum barcoo</name>
    <name type="common">barcoo grunter</name>
    <dbReference type="NCBI Taxonomy" id="214431"/>
    <lineage>
        <taxon>Eukaryota</taxon>
        <taxon>Metazoa</taxon>
        <taxon>Chordata</taxon>
        <taxon>Craniata</taxon>
        <taxon>Vertebrata</taxon>
        <taxon>Euteleostomi</taxon>
        <taxon>Actinopterygii</taxon>
        <taxon>Neopterygii</taxon>
        <taxon>Teleostei</taxon>
        <taxon>Neoteleostei</taxon>
        <taxon>Acanthomorphata</taxon>
        <taxon>Eupercaria</taxon>
        <taxon>Centrarchiformes</taxon>
        <taxon>Terapontoidei</taxon>
        <taxon>Terapontidae</taxon>
        <taxon>Scortum</taxon>
    </lineage>
</organism>
<feature type="non-terminal residue" evidence="1">
    <location>
        <position position="1"/>
    </location>
</feature>
<evidence type="ECO:0000313" key="2">
    <source>
        <dbReference type="Proteomes" id="UP000831701"/>
    </source>
</evidence>
<name>A0ACB8WSY0_9TELE</name>
<accession>A0ACB8WSY0</accession>